<dbReference type="Proteomes" id="UP001519460">
    <property type="component" value="Unassembled WGS sequence"/>
</dbReference>
<feature type="domain" description="MSP" evidence="2">
    <location>
        <begin position="1"/>
        <end position="63"/>
    </location>
</feature>
<dbReference type="Gene3D" id="2.60.40.10">
    <property type="entry name" value="Immunoglobulins"/>
    <property type="match status" value="1"/>
</dbReference>
<organism evidence="3 4">
    <name type="scientific">Batillaria attramentaria</name>
    <dbReference type="NCBI Taxonomy" id="370345"/>
    <lineage>
        <taxon>Eukaryota</taxon>
        <taxon>Metazoa</taxon>
        <taxon>Spiralia</taxon>
        <taxon>Lophotrochozoa</taxon>
        <taxon>Mollusca</taxon>
        <taxon>Gastropoda</taxon>
        <taxon>Caenogastropoda</taxon>
        <taxon>Sorbeoconcha</taxon>
        <taxon>Cerithioidea</taxon>
        <taxon>Batillariidae</taxon>
        <taxon>Batillaria</taxon>
    </lineage>
</organism>
<gene>
    <name evidence="3" type="ORF">BaRGS_00034671</name>
</gene>
<feature type="non-terminal residue" evidence="3">
    <location>
        <position position="63"/>
    </location>
</feature>
<dbReference type="InterPro" id="IPR000535">
    <property type="entry name" value="MSP_dom"/>
</dbReference>
<evidence type="ECO:0000256" key="1">
    <source>
        <dbReference type="SAM" id="MobiDB-lite"/>
    </source>
</evidence>
<keyword evidence="4" id="KW-1185">Reference proteome</keyword>
<dbReference type="PROSITE" id="PS50202">
    <property type="entry name" value="MSP"/>
    <property type="match status" value="1"/>
</dbReference>
<sequence>MKVTDPEAIKASPKEGSVKPKESMTVKIKYHSPKKQKDSSKLKVMVEAVIAKFEGLDILPYFA</sequence>
<protein>
    <recommendedName>
        <fullName evidence="2">MSP domain-containing protein</fullName>
    </recommendedName>
</protein>
<dbReference type="SUPFAM" id="SSF49354">
    <property type="entry name" value="PapD-like"/>
    <property type="match status" value="1"/>
</dbReference>
<comment type="caution">
    <text evidence="3">The sequence shown here is derived from an EMBL/GenBank/DDBJ whole genome shotgun (WGS) entry which is preliminary data.</text>
</comment>
<dbReference type="InterPro" id="IPR008962">
    <property type="entry name" value="PapD-like_sf"/>
</dbReference>
<name>A0ABD0JGN8_9CAEN</name>
<evidence type="ECO:0000313" key="3">
    <source>
        <dbReference type="EMBL" id="KAK7474065.1"/>
    </source>
</evidence>
<proteinExistence type="predicted"/>
<dbReference type="EMBL" id="JACVVK020000448">
    <property type="protein sequence ID" value="KAK7474065.1"/>
    <property type="molecule type" value="Genomic_DNA"/>
</dbReference>
<accession>A0ABD0JGN8</accession>
<feature type="region of interest" description="Disordered" evidence="1">
    <location>
        <begin position="1"/>
        <end position="24"/>
    </location>
</feature>
<dbReference type="InterPro" id="IPR013783">
    <property type="entry name" value="Ig-like_fold"/>
</dbReference>
<evidence type="ECO:0000259" key="2">
    <source>
        <dbReference type="PROSITE" id="PS50202"/>
    </source>
</evidence>
<dbReference type="AlphaFoldDB" id="A0ABD0JGN8"/>
<reference evidence="3 4" key="1">
    <citation type="journal article" date="2023" name="Sci. Data">
        <title>Genome assembly of the Korean intertidal mud-creeper Batillaria attramentaria.</title>
        <authorList>
            <person name="Patra A.K."/>
            <person name="Ho P.T."/>
            <person name="Jun S."/>
            <person name="Lee S.J."/>
            <person name="Kim Y."/>
            <person name="Won Y.J."/>
        </authorList>
    </citation>
    <scope>NUCLEOTIDE SEQUENCE [LARGE SCALE GENOMIC DNA]</scope>
    <source>
        <strain evidence="3">Wonlab-2016</strain>
    </source>
</reference>
<evidence type="ECO:0000313" key="4">
    <source>
        <dbReference type="Proteomes" id="UP001519460"/>
    </source>
</evidence>